<dbReference type="Pfam" id="PF09565">
    <property type="entry name" value="RE_NgoFVII"/>
    <property type="match status" value="1"/>
</dbReference>
<keyword evidence="3" id="KW-0255">Endonuclease</keyword>
<keyword evidence="3" id="KW-0378">Hydrolase</keyword>
<evidence type="ECO:0000259" key="2">
    <source>
        <dbReference type="Pfam" id="PF20731"/>
    </source>
</evidence>
<evidence type="ECO:0000259" key="1">
    <source>
        <dbReference type="Pfam" id="PF09565"/>
    </source>
</evidence>
<evidence type="ECO:0000313" key="4">
    <source>
        <dbReference type="Proteomes" id="UP000660021"/>
    </source>
</evidence>
<dbReference type="EMBL" id="JACOPR010000016">
    <property type="protein sequence ID" value="MBC5732038.1"/>
    <property type="molecule type" value="Genomic_DNA"/>
</dbReference>
<reference evidence="3 4" key="1">
    <citation type="submission" date="2020-08" db="EMBL/GenBank/DDBJ databases">
        <title>Genome public.</title>
        <authorList>
            <person name="Liu C."/>
            <person name="Sun Q."/>
        </authorList>
    </citation>
    <scope>NUCLEOTIDE SEQUENCE [LARGE SCALE GENOMIC DNA]</scope>
    <source>
        <strain evidence="3 4">New-38</strain>
    </source>
</reference>
<gene>
    <name evidence="3" type="ORF">H8S34_14590</name>
</gene>
<accession>A0ABR7HX01</accession>
<keyword evidence="3" id="KW-0540">Nuclease</keyword>
<dbReference type="SUPFAM" id="SSF56024">
    <property type="entry name" value="Phospholipase D/nuclease"/>
    <property type="match status" value="1"/>
</dbReference>
<dbReference type="RefSeq" id="WP_186964393.1">
    <property type="nucleotide sequence ID" value="NZ_JACOPR010000016.1"/>
</dbReference>
<keyword evidence="4" id="KW-1185">Reference proteome</keyword>
<dbReference type="InterPro" id="IPR048923">
    <property type="entry name" value="RE_NgoFVII_C"/>
</dbReference>
<sequence>MKLLYSDILPLGLEEDQTTIAACFDDLISECDSVDIAVGYVSKSALEELDMLISEYNIDHVSLIMGMYYIEGMPESTYRTAMALNEKWKAAGIGSIRAVRPFKYHGKLYVFRKDGNIKAAIIGSANLGVIKIDASNRRQYEVSGLTTDSSECREISDLIEKLTDNRCSADIADITDMPLIREINTSLTGVDTVDQVPQAEVEIYDRHKTDISFVLPIKVPAFAERHMDDGKHYTKSNLNVCYAAPRSARKSRDWYETQLTVSKSITLLPGYPEKNAAFYVITDDGYTFKAHTTSDGNKQFSAVGDELILGRWIKGRLAAAGLVAPVNDTQLDHDRQGMITKEMLAAYGCDTLVLTKTNQKMEDEDGNLLDVWFLSFEASHEERVIECCST</sequence>
<protein>
    <submittedName>
        <fullName evidence="3">NgoFVII family restriction endonuclease</fullName>
    </submittedName>
</protein>
<dbReference type="Proteomes" id="UP000660021">
    <property type="component" value="Unassembled WGS sequence"/>
</dbReference>
<evidence type="ECO:0000313" key="3">
    <source>
        <dbReference type="EMBL" id="MBC5732038.1"/>
    </source>
</evidence>
<feature type="domain" description="Restriction endonuclease type II NgoFVII C-terminal B3-like DNA-binding" evidence="2">
    <location>
        <begin position="205"/>
        <end position="345"/>
    </location>
</feature>
<dbReference type="GO" id="GO:0004519">
    <property type="term" value="F:endonuclease activity"/>
    <property type="evidence" value="ECO:0007669"/>
    <property type="project" value="UniProtKB-KW"/>
</dbReference>
<organism evidence="3 4">
    <name type="scientific">Pseudoflavonifractor hominis</name>
    <dbReference type="NCBI Taxonomy" id="2763059"/>
    <lineage>
        <taxon>Bacteria</taxon>
        <taxon>Bacillati</taxon>
        <taxon>Bacillota</taxon>
        <taxon>Clostridia</taxon>
        <taxon>Eubacteriales</taxon>
        <taxon>Oscillospiraceae</taxon>
        <taxon>Pseudoflavonifractor</taxon>
    </lineage>
</organism>
<feature type="domain" description="Restriction endonuclease type II NgoFVII N-terminal" evidence="1">
    <location>
        <begin position="20"/>
        <end position="175"/>
    </location>
</feature>
<proteinExistence type="predicted"/>
<dbReference type="Gene3D" id="3.30.870.10">
    <property type="entry name" value="Endonuclease Chain A"/>
    <property type="match status" value="1"/>
</dbReference>
<comment type="caution">
    <text evidence="3">The sequence shown here is derived from an EMBL/GenBank/DDBJ whole genome shotgun (WGS) entry which is preliminary data.</text>
</comment>
<dbReference type="InterPro" id="IPR019065">
    <property type="entry name" value="RE_NgoFVII_N"/>
</dbReference>
<name>A0ABR7HX01_9FIRM</name>
<dbReference type="Pfam" id="PF20731">
    <property type="entry name" value="RE_NgoFVII_C"/>
    <property type="match status" value="1"/>
</dbReference>